<evidence type="ECO:0000313" key="1">
    <source>
        <dbReference type="EMBL" id="KAF4073191.1"/>
    </source>
</evidence>
<proteinExistence type="predicted"/>
<protein>
    <submittedName>
        <fullName evidence="1">Uncharacterized protein</fullName>
    </submittedName>
</protein>
<evidence type="ECO:0000313" key="2">
    <source>
        <dbReference type="Proteomes" id="UP000593565"/>
    </source>
</evidence>
<organism evidence="1 2">
    <name type="scientific">Ameiurus melas</name>
    <name type="common">Black bullhead</name>
    <name type="synonym">Silurus melas</name>
    <dbReference type="NCBI Taxonomy" id="219545"/>
    <lineage>
        <taxon>Eukaryota</taxon>
        <taxon>Metazoa</taxon>
        <taxon>Chordata</taxon>
        <taxon>Craniata</taxon>
        <taxon>Vertebrata</taxon>
        <taxon>Euteleostomi</taxon>
        <taxon>Actinopterygii</taxon>
        <taxon>Neopterygii</taxon>
        <taxon>Teleostei</taxon>
        <taxon>Ostariophysi</taxon>
        <taxon>Siluriformes</taxon>
        <taxon>Ictaluridae</taxon>
        <taxon>Ameiurus</taxon>
    </lineage>
</organism>
<keyword evidence="2" id="KW-1185">Reference proteome</keyword>
<dbReference type="Proteomes" id="UP000593565">
    <property type="component" value="Unassembled WGS sequence"/>
</dbReference>
<dbReference type="AlphaFoldDB" id="A0A7J5ZTE5"/>
<reference evidence="1 2" key="1">
    <citation type="submission" date="2020-02" db="EMBL/GenBank/DDBJ databases">
        <title>A chromosome-scale genome assembly of the black bullhead catfish (Ameiurus melas).</title>
        <authorList>
            <person name="Wen M."/>
            <person name="Zham M."/>
            <person name="Cabau C."/>
            <person name="Klopp C."/>
            <person name="Donnadieu C."/>
            <person name="Roques C."/>
            <person name="Bouchez O."/>
            <person name="Lampietro C."/>
            <person name="Jouanno E."/>
            <person name="Herpin A."/>
            <person name="Louis A."/>
            <person name="Berthelot C."/>
            <person name="Parey E."/>
            <person name="Roest-Crollius H."/>
            <person name="Braasch I."/>
            <person name="Postlethwait J."/>
            <person name="Robinson-Rechavi M."/>
            <person name="Echchiki A."/>
            <person name="Begum T."/>
            <person name="Montfort J."/>
            <person name="Schartl M."/>
            <person name="Bobe J."/>
            <person name="Guiguen Y."/>
        </authorList>
    </citation>
    <scope>NUCLEOTIDE SEQUENCE [LARGE SCALE GENOMIC DNA]</scope>
    <source>
        <strain evidence="1">M_S1</strain>
        <tissue evidence="1">Blood</tissue>
    </source>
</reference>
<accession>A0A7J5ZTE5</accession>
<sequence length="69" mass="7968">MHGEFPQSCLLYFLIRTLQSNFPEVAQFCRLRSPSILWIPQLLGRKKNTHTTPTHKRVTGFRLAGLVSE</sequence>
<name>A0A7J5ZTE5_AMEME</name>
<comment type="caution">
    <text evidence="1">The sequence shown here is derived from an EMBL/GenBank/DDBJ whole genome shotgun (WGS) entry which is preliminary data.</text>
</comment>
<gene>
    <name evidence="1" type="ORF">AMELA_G00255990</name>
</gene>
<dbReference type="EMBL" id="JAAGNN010000024">
    <property type="protein sequence ID" value="KAF4073191.1"/>
    <property type="molecule type" value="Genomic_DNA"/>
</dbReference>